<keyword evidence="2" id="KW-1185">Reference proteome</keyword>
<protein>
    <submittedName>
        <fullName evidence="1">Uncharacterized protein</fullName>
    </submittedName>
</protein>
<accession>A9FP23</accession>
<dbReference type="EMBL" id="AM746676">
    <property type="protein sequence ID" value="CAN92016.1"/>
    <property type="molecule type" value="Genomic_DNA"/>
</dbReference>
<sequence length="30" mass="3130">MNALFCLSRNLTAGPPCTVGLFGVPLIVPQ</sequence>
<gene>
    <name evidence="1" type="ordered locus">sce1858</name>
</gene>
<dbReference type="KEGG" id="scl:sce1858"/>
<evidence type="ECO:0000313" key="1">
    <source>
        <dbReference type="EMBL" id="CAN92016.1"/>
    </source>
</evidence>
<dbReference type="AlphaFoldDB" id="A9FP23"/>
<dbReference type="HOGENOM" id="CLU_3405497_0_0_7"/>
<name>A9FP23_SORC5</name>
<reference evidence="1 2" key="1">
    <citation type="journal article" date="2007" name="Nat. Biotechnol.">
        <title>Complete genome sequence of the myxobacterium Sorangium cellulosum.</title>
        <authorList>
            <person name="Schneiker S."/>
            <person name="Perlova O."/>
            <person name="Kaiser O."/>
            <person name="Gerth K."/>
            <person name="Alici A."/>
            <person name="Altmeyer M.O."/>
            <person name="Bartels D."/>
            <person name="Bekel T."/>
            <person name="Beyer S."/>
            <person name="Bode E."/>
            <person name="Bode H.B."/>
            <person name="Bolten C.J."/>
            <person name="Choudhuri J.V."/>
            <person name="Doss S."/>
            <person name="Elnakady Y.A."/>
            <person name="Frank B."/>
            <person name="Gaigalat L."/>
            <person name="Goesmann A."/>
            <person name="Groeger C."/>
            <person name="Gross F."/>
            <person name="Jelsbak L."/>
            <person name="Jelsbak L."/>
            <person name="Kalinowski J."/>
            <person name="Kegler C."/>
            <person name="Knauber T."/>
            <person name="Konietzny S."/>
            <person name="Kopp M."/>
            <person name="Krause L."/>
            <person name="Krug D."/>
            <person name="Linke B."/>
            <person name="Mahmud T."/>
            <person name="Martinez-Arias R."/>
            <person name="McHardy A.C."/>
            <person name="Merai M."/>
            <person name="Meyer F."/>
            <person name="Mormann S."/>
            <person name="Munoz-Dorado J."/>
            <person name="Perez J."/>
            <person name="Pradella S."/>
            <person name="Rachid S."/>
            <person name="Raddatz G."/>
            <person name="Rosenau F."/>
            <person name="Rueckert C."/>
            <person name="Sasse F."/>
            <person name="Scharfe M."/>
            <person name="Schuster S.C."/>
            <person name="Suen G."/>
            <person name="Treuner-Lange A."/>
            <person name="Velicer G.J."/>
            <person name="Vorholter F.-J."/>
            <person name="Weissman K.J."/>
            <person name="Welch R.D."/>
            <person name="Wenzel S.C."/>
            <person name="Whitworth D.E."/>
            <person name="Wilhelm S."/>
            <person name="Wittmann C."/>
            <person name="Bloecker H."/>
            <person name="Puehler A."/>
            <person name="Mueller R."/>
        </authorList>
    </citation>
    <scope>NUCLEOTIDE SEQUENCE [LARGE SCALE GENOMIC DNA]</scope>
    <source>
        <strain evidence="2">So ce56</strain>
    </source>
</reference>
<organism evidence="1 2">
    <name type="scientific">Sorangium cellulosum (strain So ce56)</name>
    <name type="common">Polyangium cellulosum (strain So ce56)</name>
    <dbReference type="NCBI Taxonomy" id="448385"/>
    <lineage>
        <taxon>Bacteria</taxon>
        <taxon>Pseudomonadati</taxon>
        <taxon>Myxococcota</taxon>
        <taxon>Polyangia</taxon>
        <taxon>Polyangiales</taxon>
        <taxon>Polyangiaceae</taxon>
        <taxon>Sorangium</taxon>
    </lineage>
</organism>
<evidence type="ECO:0000313" key="2">
    <source>
        <dbReference type="Proteomes" id="UP000002139"/>
    </source>
</evidence>
<dbReference type="Proteomes" id="UP000002139">
    <property type="component" value="Chromosome"/>
</dbReference>
<proteinExistence type="predicted"/>